<sequence length="67" mass="7305">MSELLKQLRAVDDEAIQRALDGAYVAFPINNAAEFAEAFQRVLGEVAGHWGGDDQPSDEYVSVPRLG</sequence>
<protein>
    <submittedName>
        <fullName evidence="1">Uncharacterized protein</fullName>
    </submittedName>
</protein>
<dbReference type="AlphaFoldDB" id="A0A6I4TUI8"/>
<dbReference type="RefSeq" id="WP_161390519.1">
    <property type="nucleotide sequence ID" value="NZ_JBHSCP010000001.1"/>
</dbReference>
<dbReference type="EMBL" id="WTYJ01000001">
    <property type="protein sequence ID" value="MXO98929.1"/>
    <property type="molecule type" value="Genomic_DNA"/>
</dbReference>
<reference evidence="1 2" key="1">
    <citation type="submission" date="2019-12" db="EMBL/GenBank/DDBJ databases">
        <title>Genomic-based taxomic classification of the family Erythrobacteraceae.</title>
        <authorList>
            <person name="Xu L."/>
        </authorList>
    </citation>
    <scope>NUCLEOTIDE SEQUENCE [LARGE SCALE GENOMIC DNA]</scope>
    <source>
        <strain evidence="1 2">S36</strain>
    </source>
</reference>
<evidence type="ECO:0000313" key="1">
    <source>
        <dbReference type="EMBL" id="MXO98929.1"/>
    </source>
</evidence>
<gene>
    <name evidence="1" type="ORF">GRI97_08005</name>
</gene>
<proteinExistence type="predicted"/>
<accession>A0A6I4TUI8</accession>
<evidence type="ECO:0000313" key="2">
    <source>
        <dbReference type="Proteomes" id="UP000469430"/>
    </source>
</evidence>
<keyword evidence="2" id="KW-1185">Reference proteome</keyword>
<dbReference type="Proteomes" id="UP000469430">
    <property type="component" value="Unassembled WGS sequence"/>
</dbReference>
<comment type="caution">
    <text evidence="1">The sequence shown here is derived from an EMBL/GenBank/DDBJ whole genome shotgun (WGS) entry which is preliminary data.</text>
</comment>
<organism evidence="1 2">
    <name type="scientific">Croceibacterium xixiisoli</name>
    <dbReference type="NCBI Taxonomy" id="1476466"/>
    <lineage>
        <taxon>Bacteria</taxon>
        <taxon>Pseudomonadati</taxon>
        <taxon>Pseudomonadota</taxon>
        <taxon>Alphaproteobacteria</taxon>
        <taxon>Sphingomonadales</taxon>
        <taxon>Erythrobacteraceae</taxon>
        <taxon>Croceibacterium</taxon>
    </lineage>
</organism>
<name>A0A6I4TUI8_9SPHN</name>